<dbReference type="AlphaFoldDB" id="A0A2A9NFA7"/>
<dbReference type="GO" id="GO:0022857">
    <property type="term" value="F:transmembrane transporter activity"/>
    <property type="evidence" value="ECO:0007669"/>
    <property type="project" value="InterPro"/>
</dbReference>
<reference evidence="5 6" key="1">
    <citation type="submission" date="2014-02" db="EMBL/GenBank/DDBJ databases">
        <title>Transposable element dynamics among asymbiotic and ectomycorrhizal Amanita fungi.</title>
        <authorList>
            <consortium name="DOE Joint Genome Institute"/>
            <person name="Hess J."/>
            <person name="Skrede I."/>
            <person name="Wolfe B."/>
            <person name="LaButti K."/>
            <person name="Ohm R.A."/>
            <person name="Grigoriev I.V."/>
            <person name="Pringle A."/>
        </authorList>
    </citation>
    <scope>NUCLEOTIDE SEQUENCE [LARGE SCALE GENOMIC DNA]</scope>
    <source>
        <strain evidence="5 6">SKay4041</strain>
    </source>
</reference>
<dbReference type="Pfam" id="PF07690">
    <property type="entry name" value="MFS_1"/>
    <property type="match status" value="1"/>
</dbReference>
<feature type="transmembrane region" description="Helical" evidence="4">
    <location>
        <begin position="265"/>
        <end position="287"/>
    </location>
</feature>
<name>A0A2A9NFA7_9AGAR</name>
<feature type="transmembrane region" description="Helical" evidence="4">
    <location>
        <begin position="386"/>
        <end position="405"/>
    </location>
</feature>
<protein>
    <recommendedName>
        <fullName evidence="7">Major facilitator superfamily (MFS) profile domain-containing protein</fullName>
    </recommendedName>
</protein>
<evidence type="ECO:0008006" key="7">
    <source>
        <dbReference type="Google" id="ProtNLM"/>
    </source>
</evidence>
<evidence type="ECO:0000256" key="2">
    <source>
        <dbReference type="ARBA" id="ARBA00006727"/>
    </source>
</evidence>
<dbReference type="GO" id="GO:0016020">
    <property type="term" value="C:membrane"/>
    <property type="evidence" value="ECO:0007669"/>
    <property type="project" value="UniProtKB-SubCell"/>
</dbReference>
<feature type="transmembrane region" description="Helical" evidence="4">
    <location>
        <begin position="60"/>
        <end position="80"/>
    </location>
</feature>
<evidence type="ECO:0000256" key="4">
    <source>
        <dbReference type="SAM" id="Phobius"/>
    </source>
</evidence>
<keyword evidence="4" id="KW-0472">Membrane</keyword>
<dbReference type="EMBL" id="KZ302146">
    <property type="protein sequence ID" value="PFH46941.1"/>
    <property type="molecule type" value="Genomic_DNA"/>
</dbReference>
<feature type="transmembrane region" description="Helical" evidence="4">
    <location>
        <begin position="129"/>
        <end position="147"/>
    </location>
</feature>
<keyword evidence="4" id="KW-0812">Transmembrane</keyword>
<comment type="similarity">
    <text evidence="2">Belongs to the major facilitator superfamily. Monocarboxylate porter (TC 2.A.1.13) family.</text>
</comment>
<dbReference type="Gene3D" id="1.20.1250.20">
    <property type="entry name" value="MFS general substrate transporter like domains"/>
    <property type="match status" value="2"/>
</dbReference>
<evidence type="ECO:0000256" key="1">
    <source>
        <dbReference type="ARBA" id="ARBA00004141"/>
    </source>
</evidence>
<dbReference type="OrthoDB" id="6499973at2759"/>
<dbReference type="SUPFAM" id="SSF103473">
    <property type="entry name" value="MFS general substrate transporter"/>
    <property type="match status" value="1"/>
</dbReference>
<evidence type="ECO:0000313" key="5">
    <source>
        <dbReference type="EMBL" id="PFH46941.1"/>
    </source>
</evidence>
<keyword evidence="4" id="KW-1133">Transmembrane helix</keyword>
<feature type="transmembrane region" description="Helical" evidence="4">
    <location>
        <begin position="225"/>
        <end position="244"/>
    </location>
</feature>
<proteinExistence type="inferred from homology"/>
<dbReference type="InterPro" id="IPR036259">
    <property type="entry name" value="MFS_trans_sf"/>
</dbReference>
<dbReference type="PANTHER" id="PTHR11360:SF234">
    <property type="entry name" value="MFS-TYPE TRANSPORTER DBAD-RELATED"/>
    <property type="match status" value="1"/>
</dbReference>
<gene>
    <name evidence="5" type="ORF">AMATHDRAFT_68728</name>
</gene>
<organism evidence="5 6">
    <name type="scientific">Amanita thiersii Skay4041</name>
    <dbReference type="NCBI Taxonomy" id="703135"/>
    <lineage>
        <taxon>Eukaryota</taxon>
        <taxon>Fungi</taxon>
        <taxon>Dikarya</taxon>
        <taxon>Basidiomycota</taxon>
        <taxon>Agaricomycotina</taxon>
        <taxon>Agaricomycetes</taxon>
        <taxon>Agaricomycetidae</taxon>
        <taxon>Agaricales</taxon>
        <taxon>Pluteineae</taxon>
        <taxon>Amanitaceae</taxon>
        <taxon>Amanita</taxon>
    </lineage>
</organism>
<evidence type="ECO:0000313" key="6">
    <source>
        <dbReference type="Proteomes" id="UP000242287"/>
    </source>
</evidence>
<sequence length="452" mass="48969">MEDGAERESTLATTPEPASTYTSMRESEHTTIDPAFGHDVSKDEPQQDVLFPNDGDMRGWMTVIGTWLVLFSSLGYVYSFGVYQDYYTRVFLKENSPSKIAWMGSLQLALPFAEGIIAGRLFDAGYIRSTMISGSVIFAFSLFMSSLVHEGQYYQAILSQGLGMGIGVGLLFTPSNAIVSLHFRKRRSLAYGIALSGSSLGAVAFPIILNHVIPRLGFASGVRVTGYVVLGCLAVGNMLIQVPAHHQALKSPPLNWKQFFRDPEYNFFLIGCLLALLGAYFPVIYLQLYSVQHNVDNTLAFYSLAILNGSGTIGRVVGNQMAEYLGIWNVQLACIFGTGGLIWAILGINNAASLVVVSVLYGMISGAWFSLTMAGLASLTKNPKEIGARVGVACAIASPGLLGSAPIQGALLTRNFYWLRPIAFSGTVTLLAGVMYCCMRVHISRRLGSQKV</sequence>
<keyword evidence="6" id="KW-1185">Reference proteome</keyword>
<feature type="transmembrane region" description="Helical" evidence="4">
    <location>
        <begin position="325"/>
        <end position="346"/>
    </location>
</feature>
<feature type="transmembrane region" description="Helical" evidence="4">
    <location>
        <begin position="417"/>
        <end position="439"/>
    </location>
</feature>
<feature type="compositionally biased region" description="Polar residues" evidence="3">
    <location>
        <begin position="10"/>
        <end position="24"/>
    </location>
</feature>
<accession>A0A2A9NFA7</accession>
<feature type="transmembrane region" description="Helical" evidence="4">
    <location>
        <begin position="352"/>
        <end position="374"/>
    </location>
</feature>
<dbReference type="Proteomes" id="UP000242287">
    <property type="component" value="Unassembled WGS sequence"/>
</dbReference>
<dbReference type="InterPro" id="IPR050327">
    <property type="entry name" value="Proton-linked_MCT"/>
</dbReference>
<feature type="transmembrane region" description="Helical" evidence="4">
    <location>
        <begin position="299"/>
        <end position="318"/>
    </location>
</feature>
<feature type="transmembrane region" description="Helical" evidence="4">
    <location>
        <begin position="153"/>
        <end position="177"/>
    </location>
</feature>
<comment type="subcellular location">
    <subcellularLocation>
        <location evidence="1">Membrane</location>
        <topology evidence="1">Multi-pass membrane protein</topology>
    </subcellularLocation>
</comment>
<evidence type="ECO:0000256" key="3">
    <source>
        <dbReference type="SAM" id="MobiDB-lite"/>
    </source>
</evidence>
<feature type="transmembrane region" description="Helical" evidence="4">
    <location>
        <begin position="189"/>
        <end position="213"/>
    </location>
</feature>
<feature type="region of interest" description="Disordered" evidence="3">
    <location>
        <begin position="1"/>
        <end position="26"/>
    </location>
</feature>
<dbReference type="PANTHER" id="PTHR11360">
    <property type="entry name" value="MONOCARBOXYLATE TRANSPORTER"/>
    <property type="match status" value="1"/>
</dbReference>
<dbReference type="InterPro" id="IPR011701">
    <property type="entry name" value="MFS"/>
</dbReference>